<organism evidence="6 7">
    <name type="scientific">Amphibacillus marinus</name>
    <dbReference type="NCBI Taxonomy" id="872970"/>
    <lineage>
        <taxon>Bacteria</taxon>
        <taxon>Bacillati</taxon>
        <taxon>Bacillota</taxon>
        <taxon>Bacilli</taxon>
        <taxon>Bacillales</taxon>
        <taxon>Bacillaceae</taxon>
        <taxon>Amphibacillus</taxon>
    </lineage>
</organism>
<evidence type="ECO:0000256" key="1">
    <source>
        <dbReference type="ARBA" id="ARBA00023015"/>
    </source>
</evidence>
<dbReference type="GO" id="GO:0045892">
    <property type="term" value="P:negative regulation of DNA-templated transcription"/>
    <property type="evidence" value="ECO:0007669"/>
    <property type="project" value="UniProtKB-ARBA"/>
</dbReference>
<protein>
    <submittedName>
        <fullName evidence="6">Transcriptional regulator, IclR family</fullName>
    </submittedName>
</protein>
<feature type="domain" description="IclR-ED" evidence="5">
    <location>
        <begin position="66"/>
        <end position="247"/>
    </location>
</feature>
<dbReference type="AlphaFoldDB" id="A0A1H8NAP8"/>
<feature type="domain" description="HTH iclR-type" evidence="4">
    <location>
        <begin position="3"/>
        <end position="65"/>
    </location>
</feature>
<dbReference type="OrthoDB" id="9791752at2"/>
<name>A0A1H8NAP8_9BACI</name>
<evidence type="ECO:0000256" key="2">
    <source>
        <dbReference type="ARBA" id="ARBA00023125"/>
    </source>
</evidence>
<keyword evidence="3" id="KW-0804">Transcription</keyword>
<dbReference type="Proteomes" id="UP000199300">
    <property type="component" value="Unassembled WGS sequence"/>
</dbReference>
<keyword evidence="2" id="KW-0238">DNA-binding</keyword>
<dbReference type="Gene3D" id="1.10.10.10">
    <property type="entry name" value="Winged helix-like DNA-binding domain superfamily/Winged helix DNA-binding domain"/>
    <property type="match status" value="1"/>
</dbReference>
<dbReference type="InterPro" id="IPR050707">
    <property type="entry name" value="HTH_MetabolicPath_Reg"/>
</dbReference>
<dbReference type="PANTHER" id="PTHR30136">
    <property type="entry name" value="HELIX-TURN-HELIX TRANSCRIPTIONAL REGULATOR, ICLR FAMILY"/>
    <property type="match status" value="1"/>
</dbReference>
<dbReference type="SUPFAM" id="SSF46785">
    <property type="entry name" value="Winged helix' DNA-binding domain"/>
    <property type="match status" value="1"/>
</dbReference>
<dbReference type="PROSITE" id="PS51077">
    <property type="entry name" value="HTH_ICLR"/>
    <property type="match status" value="1"/>
</dbReference>
<dbReference type="SUPFAM" id="SSF55781">
    <property type="entry name" value="GAF domain-like"/>
    <property type="match status" value="1"/>
</dbReference>
<evidence type="ECO:0000259" key="4">
    <source>
        <dbReference type="PROSITE" id="PS51077"/>
    </source>
</evidence>
<dbReference type="PANTHER" id="PTHR30136:SF24">
    <property type="entry name" value="HTH-TYPE TRANSCRIPTIONAL REPRESSOR ALLR"/>
    <property type="match status" value="1"/>
</dbReference>
<dbReference type="InterPro" id="IPR005471">
    <property type="entry name" value="Tscrpt_reg_IclR_N"/>
</dbReference>
<sequence length="261" mass="29433">MSSKTVMKALNILEMFSIHKPCWGLRELANELEMSHTIVHRLLTTFTEKGYLFKNPDTQKYELGIKFLELSNVVEENLKISEIIHPIMKKVALESGESIVLTLLDQDEGVFMKIVESDRQVRFAESIGKRSPLYKGASHKVILANLPEDHQGGIIQQGIDSKAEEIESVSVFLQRLAIIKQQGWAYTSGETIHEVGAISAPLFDYQNQVLGSLSVAGPAYRLEESNIEMTATILMKYCLELSAVLSKVVFPTRRNYLFEKL</sequence>
<dbReference type="GO" id="GO:0003700">
    <property type="term" value="F:DNA-binding transcription factor activity"/>
    <property type="evidence" value="ECO:0007669"/>
    <property type="project" value="TreeGrafter"/>
</dbReference>
<proteinExistence type="predicted"/>
<gene>
    <name evidence="6" type="ORF">SAMN04488134_105187</name>
</gene>
<dbReference type="InterPro" id="IPR029016">
    <property type="entry name" value="GAF-like_dom_sf"/>
</dbReference>
<dbReference type="SMART" id="SM00346">
    <property type="entry name" value="HTH_ICLR"/>
    <property type="match status" value="1"/>
</dbReference>
<evidence type="ECO:0000259" key="5">
    <source>
        <dbReference type="PROSITE" id="PS51078"/>
    </source>
</evidence>
<keyword evidence="1" id="KW-0805">Transcription regulation</keyword>
<dbReference type="Pfam" id="PF01614">
    <property type="entry name" value="IclR_C"/>
    <property type="match status" value="1"/>
</dbReference>
<dbReference type="PROSITE" id="PS51078">
    <property type="entry name" value="ICLR_ED"/>
    <property type="match status" value="1"/>
</dbReference>
<dbReference type="RefSeq" id="WP_091497103.1">
    <property type="nucleotide sequence ID" value="NZ_FODJ01000005.1"/>
</dbReference>
<dbReference type="InterPro" id="IPR036388">
    <property type="entry name" value="WH-like_DNA-bd_sf"/>
</dbReference>
<dbReference type="InterPro" id="IPR036390">
    <property type="entry name" value="WH_DNA-bd_sf"/>
</dbReference>
<reference evidence="6 7" key="1">
    <citation type="submission" date="2016-10" db="EMBL/GenBank/DDBJ databases">
        <authorList>
            <person name="de Groot N.N."/>
        </authorList>
    </citation>
    <scope>NUCLEOTIDE SEQUENCE [LARGE SCALE GENOMIC DNA]</scope>
    <source>
        <strain evidence="6 7">CGMCC 1.10434</strain>
    </source>
</reference>
<dbReference type="Pfam" id="PF09339">
    <property type="entry name" value="HTH_IclR"/>
    <property type="match status" value="1"/>
</dbReference>
<dbReference type="EMBL" id="FODJ01000005">
    <property type="protein sequence ID" value="SEO26674.1"/>
    <property type="molecule type" value="Genomic_DNA"/>
</dbReference>
<dbReference type="Gene3D" id="3.30.450.40">
    <property type="match status" value="1"/>
</dbReference>
<evidence type="ECO:0000256" key="3">
    <source>
        <dbReference type="ARBA" id="ARBA00023163"/>
    </source>
</evidence>
<dbReference type="GO" id="GO:0003677">
    <property type="term" value="F:DNA binding"/>
    <property type="evidence" value="ECO:0007669"/>
    <property type="project" value="UniProtKB-KW"/>
</dbReference>
<evidence type="ECO:0000313" key="6">
    <source>
        <dbReference type="EMBL" id="SEO26674.1"/>
    </source>
</evidence>
<keyword evidence="7" id="KW-1185">Reference proteome</keyword>
<dbReference type="InterPro" id="IPR014757">
    <property type="entry name" value="Tscrpt_reg_IclR_C"/>
</dbReference>
<evidence type="ECO:0000313" key="7">
    <source>
        <dbReference type="Proteomes" id="UP000199300"/>
    </source>
</evidence>
<accession>A0A1H8NAP8</accession>
<dbReference type="STRING" id="872970.SAMN04488134_105187"/>